<dbReference type="AlphaFoldDB" id="W1P7W1"/>
<dbReference type="SUPFAM" id="SSF53756">
    <property type="entry name" value="UDP-Glycosyltransferase/glycogen phosphorylase"/>
    <property type="match status" value="1"/>
</dbReference>
<evidence type="ECO:0000256" key="3">
    <source>
        <dbReference type="ARBA" id="ARBA00022679"/>
    </source>
</evidence>
<evidence type="ECO:0000313" key="5">
    <source>
        <dbReference type="Proteomes" id="UP000017836"/>
    </source>
</evidence>
<keyword evidence="5" id="KW-1185">Reference proteome</keyword>
<dbReference type="GO" id="GO:0035251">
    <property type="term" value="F:UDP-glucosyltransferase activity"/>
    <property type="evidence" value="ECO:0000318"/>
    <property type="project" value="GO_Central"/>
</dbReference>
<accession>W1P7W1</accession>
<evidence type="ECO:0000256" key="1">
    <source>
        <dbReference type="ARBA" id="ARBA00009995"/>
    </source>
</evidence>
<dbReference type="Proteomes" id="UP000017836">
    <property type="component" value="Unassembled WGS sequence"/>
</dbReference>
<dbReference type="OrthoDB" id="5835829at2759"/>
<keyword evidence="2" id="KW-0328">Glycosyltransferase</keyword>
<evidence type="ECO:0000313" key="4">
    <source>
        <dbReference type="EMBL" id="ERN03749.1"/>
    </source>
</evidence>
<protein>
    <recommendedName>
        <fullName evidence="6">Glycosyltransferase</fullName>
    </recommendedName>
</protein>
<dbReference type="HOGENOM" id="CLU_001724_2_2_1"/>
<dbReference type="Pfam" id="PF00201">
    <property type="entry name" value="UDPGT"/>
    <property type="match status" value="1"/>
</dbReference>
<dbReference type="PANTHER" id="PTHR48047:SF107">
    <property type="entry name" value="UDP-GLYCOSYLTRANSFERASE 92A1-LIKE"/>
    <property type="match status" value="1"/>
</dbReference>
<dbReference type="PANTHER" id="PTHR48047">
    <property type="entry name" value="GLYCOSYLTRANSFERASE"/>
    <property type="match status" value="1"/>
</dbReference>
<sequence>MEARHGNATGDVSCGEPKRIVMLPFLARGHLIHFVALAELLAARTPFAITLVSTPKNAQMMRSILDTATAAAITVVELPFCSTDHGLPDGVESSDAVPPALTLHVFHASESLQPAFERLISEGPSPVCVIGDIFTGWTIGVAEKLGVKHVTFLKSSAFGDLAAGTMWHHLPHRKTDSNEFELPGLPGLKLQRSQLTAALKAADGTDPFSAFVRKNVLTSLRSKIMICDTVEELEPKGIQQLRDASVGSVVFAMGPIMRRPSLAHWGRDFGITPERCSEWLDLHEPRAVLFVCFSAHNKVSAWQMKELALGLEASGHVFIWAVTPSRENAGAVEFSSESLPEGFEARVSGRKQGLVVRGWVPQHTILSHPATGAFLNHCGWHSVLESLRQGVPIIGWPMGADQFYISKELEEELGVGLELTRGQEAGVGREVVARVVGEVMGGKKGEELRKRAATASEALRTAAEDGGSSLRAVEEFAKTLVEGMAC</sequence>
<evidence type="ECO:0008006" key="6">
    <source>
        <dbReference type="Google" id="ProtNLM"/>
    </source>
</evidence>
<reference evidence="5" key="1">
    <citation type="journal article" date="2013" name="Science">
        <title>The Amborella genome and the evolution of flowering plants.</title>
        <authorList>
            <consortium name="Amborella Genome Project"/>
        </authorList>
    </citation>
    <scope>NUCLEOTIDE SEQUENCE [LARGE SCALE GENOMIC DNA]</scope>
</reference>
<dbReference type="FunFam" id="3.40.50.2000:FF:000060">
    <property type="entry name" value="Glycosyltransferase"/>
    <property type="match status" value="1"/>
</dbReference>
<dbReference type="Gramene" id="ERN03749">
    <property type="protein sequence ID" value="ERN03749"/>
    <property type="gene ID" value="AMTR_s00078p00058150"/>
</dbReference>
<dbReference type="CDD" id="cd03784">
    <property type="entry name" value="GT1_Gtf-like"/>
    <property type="match status" value="1"/>
</dbReference>
<dbReference type="Gene3D" id="3.40.50.2000">
    <property type="entry name" value="Glycogen Phosphorylase B"/>
    <property type="match status" value="2"/>
</dbReference>
<dbReference type="FunFam" id="3.40.50.2000:FF:000103">
    <property type="entry name" value="Glycosyltransferase"/>
    <property type="match status" value="1"/>
</dbReference>
<dbReference type="OMA" id="RSKIMIC"/>
<keyword evidence="3" id="KW-0808">Transferase</keyword>
<dbReference type="EMBL" id="KI394330">
    <property type="protein sequence ID" value="ERN03749.1"/>
    <property type="molecule type" value="Genomic_DNA"/>
</dbReference>
<dbReference type="eggNOG" id="KOG1192">
    <property type="taxonomic scope" value="Eukaryota"/>
</dbReference>
<comment type="similarity">
    <text evidence="1">Belongs to the UDP-glycosyltransferase family.</text>
</comment>
<dbReference type="InterPro" id="IPR002213">
    <property type="entry name" value="UDP_glucos_trans"/>
</dbReference>
<evidence type="ECO:0000256" key="2">
    <source>
        <dbReference type="ARBA" id="ARBA00022676"/>
    </source>
</evidence>
<organism evidence="4 5">
    <name type="scientific">Amborella trichopoda</name>
    <dbReference type="NCBI Taxonomy" id="13333"/>
    <lineage>
        <taxon>Eukaryota</taxon>
        <taxon>Viridiplantae</taxon>
        <taxon>Streptophyta</taxon>
        <taxon>Embryophyta</taxon>
        <taxon>Tracheophyta</taxon>
        <taxon>Spermatophyta</taxon>
        <taxon>Magnoliopsida</taxon>
        <taxon>Amborellales</taxon>
        <taxon>Amborellaceae</taxon>
        <taxon>Amborella</taxon>
    </lineage>
</organism>
<proteinExistence type="inferred from homology"/>
<gene>
    <name evidence="4" type="ORF">AMTR_s00078p00058150</name>
</gene>
<name>W1P7W1_AMBTC</name>